<evidence type="ECO:0000256" key="1">
    <source>
        <dbReference type="SAM" id="Phobius"/>
    </source>
</evidence>
<dbReference type="GeneID" id="60696723"/>
<accession>A0A1C2J1U1</accession>
<protein>
    <submittedName>
        <fullName evidence="2">Uncharacterized protein</fullName>
    </submittedName>
</protein>
<keyword evidence="1" id="KW-0812">Transmembrane</keyword>
<keyword evidence="3" id="KW-1185">Reference proteome</keyword>
<gene>
    <name evidence="2" type="ORF">A6M23_18980</name>
</gene>
<comment type="caution">
    <text evidence="2">The sequence shown here is derived from an EMBL/GenBank/DDBJ whole genome shotgun (WGS) entry which is preliminary data.</text>
</comment>
<dbReference type="AlphaFoldDB" id="A0A1C2J1U1"/>
<keyword evidence="1" id="KW-1133">Transmembrane helix</keyword>
<dbReference type="EMBL" id="LWRY01000277">
    <property type="protein sequence ID" value="OCX68129.1"/>
    <property type="molecule type" value="Genomic_DNA"/>
</dbReference>
<evidence type="ECO:0000313" key="3">
    <source>
        <dbReference type="Proteomes" id="UP000095008"/>
    </source>
</evidence>
<feature type="transmembrane region" description="Helical" evidence="1">
    <location>
        <begin position="52"/>
        <end position="71"/>
    </location>
</feature>
<organism evidence="2 3">
    <name type="scientific">Acidithiobacillus thiooxidans</name>
    <name type="common">Thiobacillus thiooxidans</name>
    <dbReference type="NCBI Taxonomy" id="930"/>
    <lineage>
        <taxon>Bacteria</taxon>
        <taxon>Pseudomonadati</taxon>
        <taxon>Pseudomonadota</taxon>
        <taxon>Acidithiobacillia</taxon>
        <taxon>Acidithiobacillales</taxon>
        <taxon>Acidithiobacillaceae</taxon>
        <taxon>Acidithiobacillus</taxon>
    </lineage>
</organism>
<feature type="transmembrane region" description="Helical" evidence="1">
    <location>
        <begin position="83"/>
        <end position="101"/>
    </location>
</feature>
<proteinExistence type="predicted"/>
<feature type="transmembrane region" description="Helical" evidence="1">
    <location>
        <begin position="107"/>
        <end position="126"/>
    </location>
</feature>
<name>A0A1C2J1U1_ACITH</name>
<dbReference type="Proteomes" id="UP000095008">
    <property type="component" value="Unassembled WGS sequence"/>
</dbReference>
<evidence type="ECO:0000313" key="2">
    <source>
        <dbReference type="EMBL" id="OCX68129.1"/>
    </source>
</evidence>
<keyword evidence="1" id="KW-0472">Membrane</keyword>
<sequence length="128" mass="13132">MAEKIVVVQKHPHRLRNQVLFGLALFGVLGLETAMASSGGPFGKISNFIQSNFMPFIGSVGIAGGIGYGAVHAFKHDYGKSAVGIGTAAGGGFMISQYGWFGQQAGISAATLGGHVALMAPFLHLLGA</sequence>
<reference evidence="2" key="1">
    <citation type="journal article" date="2016" name="Int. J. Mol. Sci.">
        <title>Comparative genomics of the extreme acidophile Acidithiobacillus thiooxidans reveals intraspecific divergence and niche adaptation.</title>
        <authorList>
            <person name="Zhang X."/>
            <person name="Feng X."/>
            <person name="Tao J."/>
            <person name="Ma L."/>
            <person name="Xiao Y."/>
            <person name="Liang Y."/>
            <person name="Liu X."/>
            <person name="Yin H."/>
        </authorList>
    </citation>
    <scope>NUCLEOTIDE SEQUENCE [LARGE SCALE GENOMIC DNA]</scope>
    <source>
        <strain evidence="2">DXS-W</strain>
    </source>
</reference>
<dbReference type="RefSeq" id="WP_031568882.1">
    <property type="nucleotide sequence ID" value="NZ_JABBDW010000170.1"/>
</dbReference>